<evidence type="ECO:0000313" key="2">
    <source>
        <dbReference type="Proteomes" id="UP000462014"/>
    </source>
</evidence>
<sequence length="303" mass="34116">MKNQYLIYFLLFIFLSSCSVLSDSQLKNINVYATAAKAYSDYPGEVIRHYALLNQDNRILKASSLKDLPLVLSALNSATENYQFRINQADQFDLSLKLFQQYVSLMATLSAEDYVNDLTSSSKALGESSTDLVKQYNAKASKKLPDEIGEKLSSAVFIVGKRWVKNRQAKALKEFIPAGNVLVATMVDNLVAGLEGKDAGSFKDLISLSRSDFKDKYEIIVLSEKNGINYPNLKVYYETLNRYDSLEVLRAQCVLSANKVKSCHEKLTQDIQNKKKLKTIFTESSDLIADIRKLKDAYQTFAD</sequence>
<reference evidence="1 2" key="1">
    <citation type="submission" date="2019-12" db="EMBL/GenBank/DDBJ databases">
        <title>Mucilaginibacter sp. HMF7410 genome sequencing and assembly.</title>
        <authorList>
            <person name="Kang H."/>
            <person name="Cha I."/>
            <person name="Kim H."/>
            <person name="Joh K."/>
        </authorList>
    </citation>
    <scope>NUCLEOTIDE SEQUENCE [LARGE SCALE GENOMIC DNA]</scope>
    <source>
        <strain evidence="1 2">HMF7410</strain>
    </source>
</reference>
<accession>A0A7K1T037</accession>
<dbReference type="PROSITE" id="PS51257">
    <property type="entry name" value="PROKAR_LIPOPROTEIN"/>
    <property type="match status" value="1"/>
</dbReference>
<name>A0A7K1T037_9SPHI</name>
<dbReference type="AlphaFoldDB" id="A0A7K1T037"/>
<evidence type="ECO:0000313" key="1">
    <source>
        <dbReference type="EMBL" id="MVN22913.1"/>
    </source>
</evidence>
<protein>
    <recommendedName>
        <fullName evidence="3">Lipoprotein</fullName>
    </recommendedName>
</protein>
<dbReference type="RefSeq" id="WP_157568629.1">
    <property type="nucleotide sequence ID" value="NZ_WPIK01000015.1"/>
</dbReference>
<evidence type="ECO:0008006" key="3">
    <source>
        <dbReference type="Google" id="ProtNLM"/>
    </source>
</evidence>
<keyword evidence="2" id="KW-1185">Reference proteome</keyword>
<gene>
    <name evidence="1" type="ORF">GO621_15415</name>
</gene>
<dbReference type="Proteomes" id="UP000462014">
    <property type="component" value="Unassembled WGS sequence"/>
</dbReference>
<proteinExistence type="predicted"/>
<comment type="caution">
    <text evidence="1">The sequence shown here is derived from an EMBL/GenBank/DDBJ whole genome shotgun (WGS) entry which is preliminary data.</text>
</comment>
<organism evidence="1 2">
    <name type="scientific">Mucilaginibacter arboris</name>
    <dbReference type="NCBI Taxonomy" id="2682090"/>
    <lineage>
        <taxon>Bacteria</taxon>
        <taxon>Pseudomonadati</taxon>
        <taxon>Bacteroidota</taxon>
        <taxon>Sphingobacteriia</taxon>
        <taxon>Sphingobacteriales</taxon>
        <taxon>Sphingobacteriaceae</taxon>
        <taxon>Mucilaginibacter</taxon>
    </lineage>
</organism>
<dbReference type="EMBL" id="WPIK01000015">
    <property type="protein sequence ID" value="MVN22913.1"/>
    <property type="molecule type" value="Genomic_DNA"/>
</dbReference>